<evidence type="ECO:0000313" key="19">
    <source>
        <dbReference type="Ensembl" id="ENSCCRP00000154869.1"/>
    </source>
</evidence>
<feature type="domain" description="FF" evidence="18">
    <location>
        <begin position="277"/>
        <end position="330"/>
    </location>
</feature>
<evidence type="ECO:0000256" key="3">
    <source>
        <dbReference type="ARBA" id="ARBA00022491"/>
    </source>
</evidence>
<feature type="region of interest" description="Disordered" evidence="16">
    <location>
        <begin position="488"/>
        <end position="514"/>
    </location>
</feature>
<proteinExistence type="predicted"/>
<reference evidence="19" key="1">
    <citation type="submission" date="2025-08" db="UniProtKB">
        <authorList>
            <consortium name="Ensembl"/>
        </authorList>
    </citation>
    <scope>IDENTIFICATION</scope>
</reference>
<dbReference type="InterPro" id="IPR002713">
    <property type="entry name" value="FF_domain"/>
</dbReference>
<keyword evidence="6" id="KW-0677">Repeat</keyword>
<dbReference type="Proteomes" id="UP001108240">
    <property type="component" value="Unplaced"/>
</dbReference>
<dbReference type="PROSITE" id="PS51676">
    <property type="entry name" value="FF"/>
    <property type="match status" value="6"/>
</dbReference>
<evidence type="ECO:0000256" key="13">
    <source>
        <dbReference type="ARBA" id="ARBA00075955"/>
    </source>
</evidence>
<dbReference type="SMART" id="SM00456">
    <property type="entry name" value="WW"/>
    <property type="match status" value="1"/>
</dbReference>
<evidence type="ECO:0000256" key="7">
    <source>
        <dbReference type="ARBA" id="ARBA00022843"/>
    </source>
</evidence>
<keyword evidence="7" id="KW-0832">Ubl conjugation</keyword>
<sequence>EGVKIIQQSELNPLMVAQSGGAAAAPNSAVSTAATTSSATTVVPEPVSTQSLSPTLTLSTMASTPPASVGVTPVAVVSVPTVTTTVTAVQTMPLLPQSLPPGLPMAQPATAIPAFPPLMVPPFRVPLPGMHIPLPGVMPGMAPPLVPMMHHQLAFTAAPASLTGALQLPEWSEYKTADGKMYYYNNRTLESTWKKPAELKERADKDSDKLLREEEMTEEAKAVQKAKPVATNPIPVLLYTRPLLPDRKDDVKEADAEKDAAVEAELKAARDRALVPLEARMNQFRDMLLERGVSAFSTWDKELHKIVFDPRYLLLNPKERKQVFDQYVKTRAEEERKEKKNKLMQAKEDFRKMMEDPKLHNRTTFSEFAAKHSKDPRFKAIEKMKDREAMFTEFMTALRKKDKEDSKNKVEKVKQDFFDLLSDHHVDVSQRWSKVKDKLETDPRYKAVESSAAREELYKQFVEKQAKNVDAEKEKELERQARIEASLREREREVQRARSEQTKEIDREREQHKREEAVQHFKALMSDMVRSTDASWSETRRNLRKDHRWKSSALLERHEKEKLFAEHVEALTKKKKEHFRQLLDETSTITLTTTWKEVKKIIRDDPRCIKFSSSDRKKQREFEDYIKDKYITAKADFRTLLKETKFITYRSRRLIQESDQHLKDVENTLQNDKRYLVLDCVPEERSKLIMFYIEDLDRRGPPPPPTASEPSRRSTK</sequence>
<feature type="domain" description="FF" evidence="18">
    <location>
        <begin position="514"/>
        <end position="570"/>
    </location>
</feature>
<dbReference type="PROSITE" id="PS50020">
    <property type="entry name" value="WW_DOMAIN_2"/>
    <property type="match status" value="1"/>
</dbReference>
<keyword evidence="3" id="KW-0678">Repressor</keyword>
<evidence type="ECO:0000256" key="16">
    <source>
        <dbReference type="SAM" id="MobiDB-lite"/>
    </source>
</evidence>
<dbReference type="Gene3D" id="2.20.70.10">
    <property type="match status" value="1"/>
</dbReference>
<dbReference type="PROSITE" id="PS01159">
    <property type="entry name" value="WW_DOMAIN_1"/>
    <property type="match status" value="1"/>
</dbReference>
<keyword evidence="5" id="KW-0597">Phosphoprotein</keyword>
<evidence type="ECO:0000313" key="20">
    <source>
        <dbReference type="Proteomes" id="UP001108240"/>
    </source>
</evidence>
<dbReference type="CDD" id="cd00201">
    <property type="entry name" value="WW"/>
    <property type="match status" value="1"/>
</dbReference>
<dbReference type="GO" id="GO:0003712">
    <property type="term" value="F:transcription coregulator activity"/>
    <property type="evidence" value="ECO:0007669"/>
    <property type="project" value="TreeGrafter"/>
</dbReference>
<evidence type="ECO:0000256" key="15">
    <source>
        <dbReference type="SAM" id="Coils"/>
    </source>
</evidence>
<dbReference type="SMART" id="SM00441">
    <property type="entry name" value="FF"/>
    <property type="match status" value="6"/>
</dbReference>
<evidence type="ECO:0000256" key="12">
    <source>
        <dbReference type="ARBA" id="ARBA00072019"/>
    </source>
</evidence>
<keyword evidence="20" id="KW-1185">Reference proteome</keyword>
<evidence type="ECO:0000256" key="2">
    <source>
        <dbReference type="ARBA" id="ARBA00022481"/>
    </source>
</evidence>
<dbReference type="Ensembl" id="ENSCCRT00000185218.1">
    <property type="protein sequence ID" value="ENSCCRP00000154869.1"/>
    <property type="gene ID" value="ENSCCRG00000030282.2"/>
</dbReference>
<evidence type="ECO:0000256" key="14">
    <source>
        <dbReference type="ARBA" id="ARBA00078981"/>
    </source>
</evidence>
<dbReference type="InterPro" id="IPR036517">
    <property type="entry name" value="FF_domain_sf"/>
</dbReference>
<evidence type="ECO:0000256" key="5">
    <source>
        <dbReference type="ARBA" id="ARBA00022553"/>
    </source>
</evidence>
<dbReference type="PANTHER" id="PTHR15377">
    <property type="entry name" value="TRANSCRIPTION ELONGATION REGULATOR 1"/>
    <property type="match status" value="1"/>
</dbReference>
<keyword evidence="4" id="KW-1017">Isopeptide bond</keyword>
<evidence type="ECO:0000256" key="1">
    <source>
        <dbReference type="ARBA" id="ARBA00004123"/>
    </source>
</evidence>
<evidence type="ECO:0000259" key="18">
    <source>
        <dbReference type="PROSITE" id="PS51676"/>
    </source>
</evidence>
<feature type="domain" description="FF" evidence="18">
    <location>
        <begin position="630"/>
        <end position="695"/>
    </location>
</feature>
<dbReference type="SUPFAM" id="SSF81698">
    <property type="entry name" value="FF domain"/>
    <property type="match status" value="5"/>
</dbReference>
<feature type="domain" description="FF" evidence="18">
    <location>
        <begin position="342"/>
        <end position="397"/>
    </location>
</feature>
<feature type="domain" description="FF" evidence="18">
    <location>
        <begin position="409"/>
        <end position="464"/>
    </location>
</feature>
<organism evidence="19 20">
    <name type="scientific">Cyprinus carpio carpio</name>
    <dbReference type="NCBI Taxonomy" id="630221"/>
    <lineage>
        <taxon>Eukaryota</taxon>
        <taxon>Metazoa</taxon>
        <taxon>Chordata</taxon>
        <taxon>Craniata</taxon>
        <taxon>Vertebrata</taxon>
        <taxon>Euteleostomi</taxon>
        <taxon>Actinopterygii</taxon>
        <taxon>Neopterygii</taxon>
        <taxon>Teleostei</taxon>
        <taxon>Ostariophysi</taxon>
        <taxon>Cypriniformes</taxon>
        <taxon>Cyprinidae</taxon>
        <taxon>Cyprininae</taxon>
        <taxon>Cyprinus</taxon>
    </lineage>
</organism>
<dbReference type="FunFam" id="1.10.10.440:FF:000001">
    <property type="entry name" value="Transcription elongation regulator 1 like"/>
    <property type="match status" value="1"/>
</dbReference>
<keyword evidence="11" id="KW-0539">Nucleus</keyword>
<feature type="domain" description="FF" evidence="18">
    <location>
        <begin position="572"/>
        <end position="628"/>
    </location>
</feature>
<dbReference type="GeneTree" id="ENSGT00940000157770"/>
<accession>A0A9J8BAT3</accession>
<dbReference type="GO" id="GO:0070063">
    <property type="term" value="F:RNA polymerase binding"/>
    <property type="evidence" value="ECO:0007669"/>
    <property type="project" value="InterPro"/>
</dbReference>
<protein>
    <recommendedName>
        <fullName evidence="12">Transcription elongation regulator 1</fullName>
    </recommendedName>
    <alternativeName>
        <fullName evidence="14">TATA box-binding protein-associated factor 2S</fullName>
    </alternativeName>
    <alternativeName>
        <fullName evidence="13">Transcription factor CA150</fullName>
    </alternativeName>
</protein>
<dbReference type="FunFam" id="1.10.10.440:FF:000005">
    <property type="entry name" value="Transcription elongation regulator 1 (CA150)"/>
    <property type="match status" value="1"/>
</dbReference>
<evidence type="ECO:0000256" key="11">
    <source>
        <dbReference type="ARBA" id="ARBA00023242"/>
    </source>
</evidence>
<keyword evidence="9 15" id="KW-0175">Coiled coil</keyword>
<dbReference type="AlphaFoldDB" id="A0A9J8BAT3"/>
<keyword evidence="2" id="KW-0488">Methylation</keyword>
<name>A0A9J8BAT3_CYPCA</name>
<dbReference type="FunFam" id="1.10.10.440:FF:000008">
    <property type="entry name" value="Transcription elongation regulator 1 (CA150)"/>
    <property type="match status" value="1"/>
</dbReference>
<comment type="subcellular location">
    <subcellularLocation>
        <location evidence="1">Nucleus</location>
    </subcellularLocation>
</comment>
<dbReference type="GO" id="GO:0005634">
    <property type="term" value="C:nucleus"/>
    <property type="evidence" value="ECO:0007669"/>
    <property type="project" value="UniProtKB-SubCell"/>
</dbReference>
<keyword evidence="10" id="KW-0804">Transcription</keyword>
<evidence type="ECO:0000259" key="17">
    <source>
        <dbReference type="PROSITE" id="PS50020"/>
    </source>
</evidence>
<evidence type="ECO:0000256" key="10">
    <source>
        <dbReference type="ARBA" id="ARBA00023163"/>
    </source>
</evidence>
<evidence type="ECO:0000256" key="6">
    <source>
        <dbReference type="ARBA" id="ARBA00022737"/>
    </source>
</evidence>
<dbReference type="PANTHER" id="PTHR15377:SF7">
    <property type="entry name" value="TRANSCRIPTION ELONGATION REGULATOR 1"/>
    <property type="match status" value="1"/>
</dbReference>
<reference evidence="19" key="2">
    <citation type="submission" date="2025-09" db="UniProtKB">
        <authorList>
            <consortium name="Ensembl"/>
        </authorList>
    </citation>
    <scope>IDENTIFICATION</scope>
</reference>
<evidence type="ECO:0000256" key="8">
    <source>
        <dbReference type="ARBA" id="ARBA00023015"/>
    </source>
</evidence>
<dbReference type="InterPro" id="IPR036020">
    <property type="entry name" value="WW_dom_sf"/>
</dbReference>
<dbReference type="SUPFAM" id="SSF51045">
    <property type="entry name" value="WW domain"/>
    <property type="match status" value="1"/>
</dbReference>
<dbReference type="Pfam" id="PF01846">
    <property type="entry name" value="FF"/>
    <property type="match status" value="6"/>
</dbReference>
<feature type="coiled-coil region" evidence="15">
    <location>
        <begin position="329"/>
        <end position="356"/>
    </location>
</feature>
<evidence type="ECO:0000256" key="4">
    <source>
        <dbReference type="ARBA" id="ARBA00022499"/>
    </source>
</evidence>
<keyword evidence="8" id="KW-0805">Transcription regulation</keyword>
<dbReference type="FunFam" id="1.10.10.440:FF:000010">
    <property type="entry name" value="Transcription elongation regulator 1 (CA150)"/>
    <property type="match status" value="1"/>
</dbReference>
<dbReference type="Pfam" id="PF00397">
    <property type="entry name" value="WW"/>
    <property type="match status" value="1"/>
</dbReference>
<dbReference type="InterPro" id="IPR001202">
    <property type="entry name" value="WW_dom"/>
</dbReference>
<feature type="region of interest" description="Disordered" evidence="16">
    <location>
        <begin position="695"/>
        <end position="716"/>
    </location>
</feature>
<dbReference type="Gene3D" id="1.10.10.440">
    <property type="entry name" value="FF domain"/>
    <property type="match status" value="6"/>
</dbReference>
<dbReference type="FunFam" id="1.10.10.440:FF:000004">
    <property type="entry name" value="Transcription elongation regulator 1 like"/>
    <property type="match status" value="1"/>
</dbReference>
<evidence type="ECO:0000256" key="9">
    <source>
        <dbReference type="ARBA" id="ARBA00023054"/>
    </source>
</evidence>
<feature type="domain" description="WW" evidence="17">
    <location>
        <begin position="169"/>
        <end position="198"/>
    </location>
</feature>
<dbReference type="InterPro" id="IPR045148">
    <property type="entry name" value="TCRG1-like"/>
</dbReference>
<dbReference type="FunFam" id="1.10.10.440:FF:000006">
    <property type="entry name" value="Transcription elongation regulator 1 (CA150)"/>
    <property type="match status" value="1"/>
</dbReference>